<evidence type="ECO:0000313" key="2">
    <source>
        <dbReference type="EMBL" id="KAJ7705530.1"/>
    </source>
</evidence>
<evidence type="ECO:0000256" key="1">
    <source>
        <dbReference type="SAM" id="MobiDB-lite"/>
    </source>
</evidence>
<feature type="compositionally biased region" description="Basic residues" evidence="1">
    <location>
        <begin position="94"/>
        <end position="110"/>
    </location>
</feature>
<dbReference type="Proteomes" id="UP001221757">
    <property type="component" value="Unassembled WGS sequence"/>
</dbReference>
<reference evidence="2" key="1">
    <citation type="submission" date="2023-03" db="EMBL/GenBank/DDBJ databases">
        <title>Massive genome expansion in bonnet fungi (Mycena s.s.) driven by repeated elements and novel gene families across ecological guilds.</title>
        <authorList>
            <consortium name="Lawrence Berkeley National Laboratory"/>
            <person name="Harder C.B."/>
            <person name="Miyauchi S."/>
            <person name="Viragh M."/>
            <person name="Kuo A."/>
            <person name="Thoen E."/>
            <person name="Andreopoulos B."/>
            <person name="Lu D."/>
            <person name="Skrede I."/>
            <person name="Drula E."/>
            <person name="Henrissat B."/>
            <person name="Morin E."/>
            <person name="Kohler A."/>
            <person name="Barry K."/>
            <person name="LaButti K."/>
            <person name="Morin E."/>
            <person name="Salamov A."/>
            <person name="Lipzen A."/>
            <person name="Mereny Z."/>
            <person name="Hegedus B."/>
            <person name="Baldrian P."/>
            <person name="Stursova M."/>
            <person name="Weitz H."/>
            <person name="Taylor A."/>
            <person name="Grigoriev I.V."/>
            <person name="Nagy L.G."/>
            <person name="Martin F."/>
            <person name="Kauserud H."/>
        </authorList>
    </citation>
    <scope>NUCLEOTIDE SEQUENCE</scope>
    <source>
        <strain evidence="2">CBHHK067</strain>
    </source>
</reference>
<protein>
    <submittedName>
        <fullName evidence="2">Uncharacterized protein</fullName>
    </submittedName>
</protein>
<organism evidence="2 3">
    <name type="scientific">Mycena rosella</name>
    <name type="common">Pink bonnet</name>
    <name type="synonym">Agaricus rosellus</name>
    <dbReference type="NCBI Taxonomy" id="1033263"/>
    <lineage>
        <taxon>Eukaryota</taxon>
        <taxon>Fungi</taxon>
        <taxon>Dikarya</taxon>
        <taxon>Basidiomycota</taxon>
        <taxon>Agaricomycotina</taxon>
        <taxon>Agaricomycetes</taxon>
        <taxon>Agaricomycetidae</taxon>
        <taxon>Agaricales</taxon>
        <taxon>Marasmiineae</taxon>
        <taxon>Mycenaceae</taxon>
        <taxon>Mycena</taxon>
    </lineage>
</organism>
<gene>
    <name evidence="2" type="ORF">B0H17DRAFT_1193188</name>
</gene>
<accession>A0AAD7GUM2</accession>
<comment type="caution">
    <text evidence="2">The sequence shown here is derived from an EMBL/GenBank/DDBJ whole genome shotgun (WGS) entry which is preliminary data.</text>
</comment>
<feature type="region of interest" description="Disordered" evidence="1">
    <location>
        <begin position="89"/>
        <end position="126"/>
    </location>
</feature>
<sequence length="150" mass="15767">MRAVRRPPSFFLLPCCVAQDAGKALTRRAPKVLESDGDDWGDAGAAQHQISARGARGLKVALILADPNPADAVLAVVGSMLSALDVTLTPARPAPRRPGTRAPSRRRRPPPRSSCEQTTTSFPLSADPALAPLVETLAAAPELHTPLPTL</sequence>
<evidence type="ECO:0000313" key="3">
    <source>
        <dbReference type="Proteomes" id="UP001221757"/>
    </source>
</evidence>
<name>A0AAD7GUM2_MYCRO</name>
<dbReference type="EMBL" id="JARKIE010000008">
    <property type="protein sequence ID" value="KAJ7705530.1"/>
    <property type="molecule type" value="Genomic_DNA"/>
</dbReference>
<dbReference type="AlphaFoldDB" id="A0AAD7GUM2"/>
<proteinExistence type="predicted"/>
<keyword evidence="3" id="KW-1185">Reference proteome</keyword>